<proteinExistence type="predicted"/>
<sequence length="193" mass="21101">MYQQGVVELYGYFANVGELSDAVFNELFDPAAGIAGVWAYEVDEPCGNWIAIQYSQHGALPSEEACKKRLHQLGAELLNENPDKRPSLVYETYTCSRGGGILEYGYTFKEKPGSEDTLFDLVLGTLKVGQPGQANALVEEKWALHAWAAAAIAAIPVVRAYNDDLNAREKVPDGDDYNHILRLLGLTATCSVS</sequence>
<name>A0A105V481_9BURK</name>
<evidence type="ECO:0000313" key="1">
    <source>
        <dbReference type="EMBL" id="KVV40801.1"/>
    </source>
</evidence>
<organism evidence="1 2">
    <name type="scientific">Burkholderia territorii</name>
    <dbReference type="NCBI Taxonomy" id="1503055"/>
    <lineage>
        <taxon>Bacteria</taxon>
        <taxon>Pseudomonadati</taxon>
        <taxon>Pseudomonadota</taxon>
        <taxon>Betaproteobacteria</taxon>
        <taxon>Burkholderiales</taxon>
        <taxon>Burkholderiaceae</taxon>
        <taxon>Burkholderia</taxon>
        <taxon>Burkholderia cepacia complex</taxon>
    </lineage>
</organism>
<gene>
    <name evidence="1" type="ORF">WT27_12780</name>
</gene>
<accession>A0A105V481</accession>
<keyword evidence="2" id="KW-1185">Reference proteome</keyword>
<comment type="caution">
    <text evidence="1">The sequence shown here is derived from an EMBL/GenBank/DDBJ whole genome shotgun (WGS) entry which is preliminary data.</text>
</comment>
<reference evidence="1 2" key="1">
    <citation type="submission" date="2015-11" db="EMBL/GenBank/DDBJ databases">
        <title>Expanding the genomic diversity of Burkholderia species for the development of highly accurate diagnostics.</title>
        <authorList>
            <person name="Sahl J."/>
            <person name="Keim P."/>
            <person name="Wagner D."/>
        </authorList>
    </citation>
    <scope>NUCLEOTIDE SEQUENCE [LARGE SCALE GENOMIC DNA]</scope>
    <source>
        <strain evidence="1 2">MSMB1301WGS</strain>
    </source>
</reference>
<dbReference type="Proteomes" id="UP000062317">
    <property type="component" value="Unassembled WGS sequence"/>
</dbReference>
<dbReference type="EMBL" id="LPEQ01000113">
    <property type="protein sequence ID" value="KVV40801.1"/>
    <property type="molecule type" value="Genomic_DNA"/>
</dbReference>
<dbReference type="AlphaFoldDB" id="A0A105V481"/>
<protein>
    <submittedName>
        <fullName evidence="1">Uncharacterized protein</fullName>
    </submittedName>
</protein>
<evidence type="ECO:0000313" key="2">
    <source>
        <dbReference type="Proteomes" id="UP000062317"/>
    </source>
</evidence>